<dbReference type="InterPro" id="IPR029470">
    <property type="entry name" value="PDDEXK_4"/>
</dbReference>
<gene>
    <name evidence="1" type="ORF">BKK50_07800</name>
</gene>
<comment type="caution">
    <text evidence="1">The sequence shown here is derived from an EMBL/GenBank/DDBJ whole genome shotgun (WGS) entry which is preliminary data.</text>
</comment>
<evidence type="ECO:0000313" key="2">
    <source>
        <dbReference type="Proteomes" id="UP000189433"/>
    </source>
</evidence>
<dbReference type="RefSeq" id="WP_077416998.1">
    <property type="nucleotide sequence ID" value="NZ_MLHI01000055.1"/>
</dbReference>
<reference evidence="1 2" key="1">
    <citation type="submission" date="2016-10" db="EMBL/GenBank/DDBJ databases">
        <title>Rodentibacter gen. nov. and new species.</title>
        <authorList>
            <person name="Christensen H."/>
        </authorList>
    </citation>
    <scope>NUCLEOTIDE SEQUENCE [LARGE SCALE GENOMIC DNA]</scope>
    <source>
        <strain evidence="1 2">CCUG17206</strain>
    </source>
</reference>
<name>A0A1V3IKG5_9PAST</name>
<protein>
    <recommendedName>
        <fullName evidence="3">PD-(D/E)XK nuclease superfamily protein</fullName>
    </recommendedName>
</protein>
<dbReference type="STRING" id="1908260.BKK50_07800"/>
<dbReference type="EMBL" id="MLHJ01000070">
    <property type="protein sequence ID" value="OOF41989.1"/>
    <property type="molecule type" value="Genomic_DNA"/>
</dbReference>
<dbReference type="AlphaFoldDB" id="A0A1V3IKG5"/>
<dbReference type="OrthoDB" id="8399783at2"/>
<dbReference type="Proteomes" id="UP000189433">
    <property type="component" value="Unassembled WGS sequence"/>
</dbReference>
<accession>A0A1V3IKG5</accession>
<dbReference type="Pfam" id="PF14281">
    <property type="entry name" value="PDDEXK_4"/>
    <property type="match status" value="1"/>
</dbReference>
<evidence type="ECO:0008006" key="3">
    <source>
        <dbReference type="Google" id="ProtNLM"/>
    </source>
</evidence>
<sequence>MNEIINNLLSIKQKLDEFESERRKTELYNSNRFNPFQFMRTDEIGLSKILAFLLDPKEIHGQGDLFLNSFLKFIGKHNFLAYNSTKVSVEKPTRENRRHDIFIEGFLDNKRRWIVSIENKLRFASDQEEQLKDYRIDIERYKGADYCLIYLPVFKHNPSESSISESEWEELINHQNAILLSAEDLIKWLDNTLIVAPAVRQFCYDFKKFLKEELMGNTERANDLVNYLLEKENNEALYSALNILDSYEQLYENLAGTLVNQLQERFEKNYKALNNYGWKCNFNGYATEKEAGIFLDQENIYWGVGIEFSERNFRNGYYGIYCHKEKYGELHKLLQDIFDEEEIKADFKSSKWWAMWKWLEGNLLNWDAEVLSKIPSGELADQIFELWKPLLDVITENLDKIKELEIKKL</sequence>
<evidence type="ECO:0000313" key="1">
    <source>
        <dbReference type="EMBL" id="OOF41989.1"/>
    </source>
</evidence>
<keyword evidence="2" id="KW-1185">Reference proteome</keyword>
<organism evidence="1 2">
    <name type="scientific">Rodentibacter rarus</name>
    <dbReference type="NCBI Taxonomy" id="1908260"/>
    <lineage>
        <taxon>Bacteria</taxon>
        <taxon>Pseudomonadati</taxon>
        <taxon>Pseudomonadota</taxon>
        <taxon>Gammaproteobacteria</taxon>
        <taxon>Pasteurellales</taxon>
        <taxon>Pasteurellaceae</taxon>
        <taxon>Rodentibacter</taxon>
    </lineage>
</organism>
<proteinExistence type="predicted"/>